<evidence type="ECO:0000256" key="2">
    <source>
        <dbReference type="ARBA" id="ARBA00022448"/>
    </source>
</evidence>
<dbReference type="InterPro" id="IPR050524">
    <property type="entry name" value="APC_YAT"/>
</dbReference>
<keyword evidence="2" id="KW-0813">Transport</keyword>
<protein>
    <submittedName>
        <fullName evidence="9">Lysine-specific permease</fullName>
    </submittedName>
</protein>
<dbReference type="Gene3D" id="1.20.1740.10">
    <property type="entry name" value="Amino acid/polyamine transporter I"/>
    <property type="match status" value="1"/>
</dbReference>
<comment type="subcellular location">
    <subcellularLocation>
        <location evidence="1">Membrane</location>
        <topology evidence="1">Multi-pass membrane protein</topology>
    </subcellularLocation>
</comment>
<feature type="transmembrane region" description="Helical" evidence="7">
    <location>
        <begin position="420"/>
        <end position="438"/>
    </location>
</feature>
<evidence type="ECO:0000313" key="10">
    <source>
        <dbReference type="Proteomes" id="UP001180715"/>
    </source>
</evidence>
<feature type="transmembrane region" description="Helical" evidence="7">
    <location>
        <begin position="450"/>
        <end position="473"/>
    </location>
</feature>
<feature type="transmembrane region" description="Helical" evidence="7">
    <location>
        <begin position="376"/>
        <end position="399"/>
    </location>
</feature>
<dbReference type="RefSeq" id="WP_377649904.1">
    <property type="nucleotide sequence ID" value="NZ_JAVDXX010000001.1"/>
</dbReference>
<dbReference type="Proteomes" id="UP001180715">
    <property type="component" value="Unassembled WGS sequence"/>
</dbReference>
<feature type="domain" description="Amino acid permease/ SLC12A" evidence="8">
    <location>
        <begin position="26"/>
        <end position="478"/>
    </location>
</feature>
<evidence type="ECO:0000256" key="7">
    <source>
        <dbReference type="SAM" id="Phobius"/>
    </source>
</evidence>
<reference evidence="9" key="1">
    <citation type="submission" date="2023-07" db="EMBL/GenBank/DDBJ databases">
        <title>Sequencing the genomes of 1000 actinobacteria strains.</title>
        <authorList>
            <person name="Klenk H.-P."/>
        </authorList>
    </citation>
    <scope>NUCLEOTIDE SEQUENCE</scope>
    <source>
        <strain evidence="9">DSM 13068</strain>
    </source>
</reference>
<keyword evidence="4" id="KW-0029">Amino-acid transport</keyword>
<evidence type="ECO:0000256" key="5">
    <source>
        <dbReference type="ARBA" id="ARBA00022989"/>
    </source>
</evidence>
<feature type="transmembrane region" description="Helical" evidence="7">
    <location>
        <begin position="207"/>
        <end position="228"/>
    </location>
</feature>
<name>A0ABU1YY40_9MICC</name>
<feature type="transmembrane region" description="Helical" evidence="7">
    <location>
        <begin position="136"/>
        <end position="153"/>
    </location>
</feature>
<keyword evidence="5 7" id="KW-1133">Transmembrane helix</keyword>
<proteinExistence type="predicted"/>
<keyword evidence="6 7" id="KW-0472">Membrane</keyword>
<feature type="transmembrane region" description="Helical" evidence="7">
    <location>
        <begin position="29"/>
        <end position="48"/>
    </location>
</feature>
<feature type="transmembrane region" description="Helical" evidence="7">
    <location>
        <begin position="349"/>
        <end position="370"/>
    </location>
</feature>
<dbReference type="PROSITE" id="PS00218">
    <property type="entry name" value="AMINO_ACID_PERMEASE_1"/>
    <property type="match status" value="1"/>
</dbReference>
<dbReference type="InterPro" id="IPR004841">
    <property type="entry name" value="AA-permease/SLC12A_dom"/>
</dbReference>
<evidence type="ECO:0000259" key="8">
    <source>
        <dbReference type="Pfam" id="PF00324"/>
    </source>
</evidence>
<evidence type="ECO:0000256" key="3">
    <source>
        <dbReference type="ARBA" id="ARBA00022692"/>
    </source>
</evidence>
<accession>A0ABU1YY40</accession>
<dbReference type="PIRSF" id="PIRSF006060">
    <property type="entry name" value="AA_transporter"/>
    <property type="match status" value="1"/>
</dbReference>
<dbReference type="PANTHER" id="PTHR43341:SF1">
    <property type="entry name" value="GENERAL AMINO-ACID PERMEASE GAP1"/>
    <property type="match status" value="1"/>
</dbReference>
<evidence type="ECO:0000313" key="9">
    <source>
        <dbReference type="EMBL" id="MDR7293277.1"/>
    </source>
</evidence>
<dbReference type="InterPro" id="IPR004840">
    <property type="entry name" value="Amino_acid_permease_CS"/>
</dbReference>
<feature type="transmembrane region" description="Helical" evidence="7">
    <location>
        <begin position="249"/>
        <end position="268"/>
    </location>
</feature>
<gene>
    <name evidence="9" type="ORF">J2S67_000545</name>
</gene>
<dbReference type="EMBL" id="JAVDXX010000001">
    <property type="protein sequence ID" value="MDR7293277.1"/>
    <property type="molecule type" value="Genomic_DNA"/>
</dbReference>
<feature type="transmembrane region" description="Helical" evidence="7">
    <location>
        <begin position="165"/>
        <end position="187"/>
    </location>
</feature>
<keyword evidence="3 7" id="KW-0812">Transmembrane</keyword>
<dbReference type="PANTHER" id="PTHR43341">
    <property type="entry name" value="AMINO ACID PERMEASE"/>
    <property type="match status" value="1"/>
</dbReference>
<feature type="transmembrane region" description="Helical" evidence="7">
    <location>
        <begin position="296"/>
        <end position="317"/>
    </location>
</feature>
<dbReference type="Pfam" id="PF00324">
    <property type="entry name" value="AA_permease"/>
    <property type="match status" value="1"/>
</dbReference>
<organism evidence="9 10">
    <name type="scientific">Pseudoglutamicibacter albus</name>
    <dbReference type="NCBI Taxonomy" id="98671"/>
    <lineage>
        <taxon>Bacteria</taxon>
        <taxon>Bacillati</taxon>
        <taxon>Actinomycetota</taxon>
        <taxon>Actinomycetes</taxon>
        <taxon>Micrococcales</taxon>
        <taxon>Micrococcaceae</taxon>
        <taxon>Pseudoglutamicibacter</taxon>
    </lineage>
</organism>
<sequence>MGTTKHTSHTHNDAADRLNRSLHARHMRMIAIGGAIGTGLFLASGATISQAGPGGALLAYALIGFVVLMVMQSLGEMSTHLPVAGSFEVYASRYVSPSFGFATGWNYWFNWAITLAAELVAAGLVMRFWFPDVPGWVWAAVFLILLTTINALSARAFGESEFWFALIKVVTVLVFLVLGVLMIIGIIGGPSPGFHNWTTGEAPFVGGPWSTIAVFMVAGFSFQGTELVGVAAGESKNPRRDMPKAIRGVFWRIMIFYIAAIAVIGFLLPYTDPSLLAAANDEDITASPFTLVFDRAGIALAAGVMNAVILTAILSAGNSGLYSSTRMLYALAESGRAPKIFTWLSKRRVPVPALLTTAAIGGFAFTTHLMGEGQAYTWLLNISALCGFTVWAGISWSHLRFRRAFVKQGHSLSELPYKAPLYPFGPIVGLSVIFVVTIGQNFEAIQNGNLIAVLSSYIGLPIFLAIWGIHALITKQGRLIPLDQIDVSGLKPGEYDPRQEVSPEPNEE</sequence>
<keyword evidence="10" id="KW-1185">Reference proteome</keyword>
<evidence type="ECO:0000256" key="6">
    <source>
        <dbReference type="ARBA" id="ARBA00023136"/>
    </source>
</evidence>
<comment type="caution">
    <text evidence="9">The sequence shown here is derived from an EMBL/GenBank/DDBJ whole genome shotgun (WGS) entry which is preliminary data.</text>
</comment>
<feature type="transmembrane region" description="Helical" evidence="7">
    <location>
        <begin position="54"/>
        <end position="71"/>
    </location>
</feature>
<evidence type="ECO:0000256" key="1">
    <source>
        <dbReference type="ARBA" id="ARBA00004141"/>
    </source>
</evidence>
<feature type="transmembrane region" description="Helical" evidence="7">
    <location>
        <begin position="108"/>
        <end position="130"/>
    </location>
</feature>
<evidence type="ECO:0000256" key="4">
    <source>
        <dbReference type="ARBA" id="ARBA00022970"/>
    </source>
</evidence>